<dbReference type="Pfam" id="PF19030">
    <property type="entry name" value="TSP1_ADAMTS"/>
    <property type="match status" value="3"/>
</dbReference>
<dbReference type="GO" id="GO:0005576">
    <property type="term" value="C:extracellular region"/>
    <property type="evidence" value="ECO:0007669"/>
    <property type="project" value="UniProtKB-SubCell"/>
</dbReference>
<feature type="domain" description="PLAC" evidence="5">
    <location>
        <begin position="182"/>
        <end position="219"/>
    </location>
</feature>
<evidence type="ECO:0000313" key="7">
    <source>
        <dbReference type="Proteomes" id="UP000005408"/>
    </source>
</evidence>
<dbReference type="SMART" id="SM00209">
    <property type="entry name" value="TSP1"/>
    <property type="match status" value="3"/>
</dbReference>
<comment type="subcellular location">
    <subcellularLocation>
        <location evidence="1">Secreted</location>
    </subcellularLocation>
</comment>
<dbReference type="InterPro" id="IPR010909">
    <property type="entry name" value="PLAC"/>
</dbReference>
<dbReference type="FunFam" id="2.20.100.10:FF:000005">
    <property type="entry name" value="ADAM metallopeptidase with thrombospondin type 1 motif 9"/>
    <property type="match status" value="1"/>
</dbReference>
<dbReference type="InterPro" id="IPR050439">
    <property type="entry name" value="ADAMTS_ADAMTS-like"/>
</dbReference>
<accession>A0A8W8HUB1</accession>
<dbReference type="PANTHER" id="PTHR13723:SF311">
    <property type="entry name" value="ADAM CYSTEINE-RICH DOMAIN-CONTAINING PROTEIN"/>
    <property type="match status" value="1"/>
</dbReference>
<dbReference type="PANTHER" id="PTHR13723">
    <property type="entry name" value="ADAMTS A DISINTEGRIN AND METALLOPROTEASE WITH THROMBOSPONDIN MOTIFS PROTEASE"/>
    <property type="match status" value="1"/>
</dbReference>
<dbReference type="SUPFAM" id="SSF82895">
    <property type="entry name" value="TSP-1 type 1 repeat"/>
    <property type="match status" value="2"/>
</dbReference>
<keyword evidence="2" id="KW-0964">Secreted</keyword>
<evidence type="ECO:0000256" key="4">
    <source>
        <dbReference type="ARBA" id="ARBA00022737"/>
    </source>
</evidence>
<dbReference type="InterPro" id="IPR036383">
    <property type="entry name" value="TSP1_rpt_sf"/>
</dbReference>
<keyword evidence="4" id="KW-0677">Repeat</keyword>
<organism evidence="6 7">
    <name type="scientific">Magallana gigas</name>
    <name type="common">Pacific oyster</name>
    <name type="synonym">Crassostrea gigas</name>
    <dbReference type="NCBI Taxonomy" id="29159"/>
    <lineage>
        <taxon>Eukaryota</taxon>
        <taxon>Metazoa</taxon>
        <taxon>Spiralia</taxon>
        <taxon>Lophotrochozoa</taxon>
        <taxon>Mollusca</taxon>
        <taxon>Bivalvia</taxon>
        <taxon>Autobranchia</taxon>
        <taxon>Pteriomorphia</taxon>
        <taxon>Ostreida</taxon>
        <taxon>Ostreoidea</taxon>
        <taxon>Ostreidae</taxon>
        <taxon>Magallana</taxon>
    </lineage>
</organism>
<reference evidence="6" key="1">
    <citation type="submission" date="2022-08" db="UniProtKB">
        <authorList>
            <consortium name="EnsemblMetazoa"/>
        </authorList>
    </citation>
    <scope>IDENTIFICATION</scope>
    <source>
        <strain evidence="6">05x7-T-G4-1.051#20</strain>
    </source>
</reference>
<dbReference type="Pfam" id="PF08686">
    <property type="entry name" value="PLAC"/>
    <property type="match status" value="1"/>
</dbReference>
<keyword evidence="7" id="KW-1185">Reference proteome</keyword>
<sequence length="220" mass="25020">MKSWYVTEWGNDCPVECGEGKQTREVVCYGTNTNTDPRRSCLQRDKPDTERSCQSRRTCYGTWFSGPWEKCNATCGSGYQNRDVVCIQNTGSGRFTIVSDYSCTWSDKPENVKPCQSEQACGPQWFMSNWGECSVTCGKGRKSRDIQCLDTYGVPSNRCDIRQKPTEVELCKQSPCTSQTVSDSGCRDRYSKCNLVVRRNLCDHVFYMNVCCSSCSRWKS</sequence>
<evidence type="ECO:0000256" key="3">
    <source>
        <dbReference type="ARBA" id="ARBA00022729"/>
    </source>
</evidence>
<dbReference type="GO" id="GO:0006508">
    <property type="term" value="P:proteolysis"/>
    <property type="evidence" value="ECO:0007669"/>
    <property type="project" value="TreeGrafter"/>
</dbReference>
<keyword evidence="3" id="KW-0732">Signal</keyword>
<dbReference type="GO" id="GO:0030198">
    <property type="term" value="P:extracellular matrix organization"/>
    <property type="evidence" value="ECO:0007669"/>
    <property type="project" value="TreeGrafter"/>
</dbReference>
<evidence type="ECO:0000256" key="2">
    <source>
        <dbReference type="ARBA" id="ARBA00022525"/>
    </source>
</evidence>
<name>A0A8W8HUB1_MAGGI</name>
<evidence type="ECO:0000313" key="6">
    <source>
        <dbReference type="EnsemblMetazoa" id="G11081.4:cds"/>
    </source>
</evidence>
<evidence type="ECO:0000259" key="5">
    <source>
        <dbReference type="PROSITE" id="PS50900"/>
    </source>
</evidence>
<dbReference type="EnsemblMetazoa" id="G11081.4">
    <property type="protein sequence ID" value="G11081.4:cds"/>
    <property type="gene ID" value="G11081"/>
</dbReference>
<proteinExistence type="predicted"/>
<dbReference type="GO" id="GO:0031012">
    <property type="term" value="C:extracellular matrix"/>
    <property type="evidence" value="ECO:0007669"/>
    <property type="project" value="TreeGrafter"/>
</dbReference>
<dbReference type="Proteomes" id="UP000005408">
    <property type="component" value="Unassembled WGS sequence"/>
</dbReference>
<dbReference type="InterPro" id="IPR000884">
    <property type="entry name" value="TSP1_rpt"/>
</dbReference>
<evidence type="ECO:0000256" key="1">
    <source>
        <dbReference type="ARBA" id="ARBA00004613"/>
    </source>
</evidence>
<dbReference type="Gene3D" id="2.20.100.10">
    <property type="entry name" value="Thrombospondin type-1 (TSP1) repeat"/>
    <property type="match status" value="2"/>
</dbReference>
<protein>
    <recommendedName>
        <fullName evidence="5">PLAC domain-containing protein</fullName>
    </recommendedName>
</protein>
<dbReference type="AlphaFoldDB" id="A0A8W8HUB1"/>
<dbReference type="PROSITE" id="PS50092">
    <property type="entry name" value="TSP1"/>
    <property type="match status" value="3"/>
</dbReference>
<dbReference type="PROSITE" id="PS50900">
    <property type="entry name" value="PLAC"/>
    <property type="match status" value="1"/>
</dbReference>
<dbReference type="GO" id="GO:0004222">
    <property type="term" value="F:metalloendopeptidase activity"/>
    <property type="evidence" value="ECO:0007669"/>
    <property type="project" value="TreeGrafter"/>
</dbReference>